<reference evidence="7 8" key="1">
    <citation type="journal article" date="2019" name="Nat. Med.">
        <title>A library of human gut bacterial isolates paired with longitudinal multiomics data enables mechanistic microbiome research.</title>
        <authorList>
            <person name="Poyet M."/>
            <person name="Groussin M."/>
            <person name="Gibbons S.M."/>
            <person name="Avila-Pacheco J."/>
            <person name="Jiang X."/>
            <person name="Kearney S.M."/>
            <person name="Perrotta A.R."/>
            <person name="Berdy B."/>
            <person name="Zhao S."/>
            <person name="Lieberman T.D."/>
            <person name="Swanson P.K."/>
            <person name="Smith M."/>
            <person name="Roesemann S."/>
            <person name="Alexander J.E."/>
            <person name="Rich S.A."/>
            <person name="Livny J."/>
            <person name="Vlamakis H."/>
            <person name="Clish C."/>
            <person name="Bullock K."/>
            <person name="Deik A."/>
            <person name="Scott J."/>
            <person name="Pierce K.A."/>
            <person name="Xavier R.J."/>
            <person name="Alm E.J."/>
        </authorList>
    </citation>
    <scope>NUCLEOTIDE SEQUENCE [LARGE SCALE GENOMIC DNA]</scope>
    <source>
        <strain evidence="7 8">BIOML-A41</strain>
    </source>
</reference>
<accession>A0A6I2N791</accession>
<feature type="transmembrane region" description="Helical" evidence="6">
    <location>
        <begin position="438"/>
        <end position="459"/>
    </location>
</feature>
<feature type="transmembrane region" description="Helical" evidence="6">
    <location>
        <begin position="16"/>
        <end position="33"/>
    </location>
</feature>
<feature type="transmembrane region" description="Helical" evidence="6">
    <location>
        <begin position="135"/>
        <end position="154"/>
    </location>
</feature>
<gene>
    <name evidence="7" type="ORF">GKD59_19415</name>
</gene>
<feature type="transmembrane region" description="Helical" evidence="6">
    <location>
        <begin position="379"/>
        <end position="399"/>
    </location>
</feature>
<keyword evidence="2" id="KW-1003">Cell membrane</keyword>
<keyword evidence="4 6" id="KW-1133">Transmembrane helix</keyword>
<dbReference type="PANTHER" id="PTHR30250:SF26">
    <property type="entry name" value="PSMA PROTEIN"/>
    <property type="match status" value="1"/>
</dbReference>
<feature type="transmembrane region" description="Helical" evidence="6">
    <location>
        <begin position="405"/>
        <end position="426"/>
    </location>
</feature>
<protein>
    <submittedName>
        <fullName evidence="7">Oligosaccharide flippase family protein</fullName>
    </submittedName>
</protein>
<feature type="transmembrane region" description="Helical" evidence="6">
    <location>
        <begin position="315"/>
        <end position="340"/>
    </location>
</feature>
<organism evidence="7 8">
    <name type="scientific">Parabacteroides distasonis</name>
    <dbReference type="NCBI Taxonomy" id="823"/>
    <lineage>
        <taxon>Bacteria</taxon>
        <taxon>Pseudomonadati</taxon>
        <taxon>Bacteroidota</taxon>
        <taxon>Bacteroidia</taxon>
        <taxon>Bacteroidales</taxon>
        <taxon>Tannerellaceae</taxon>
        <taxon>Parabacteroides</taxon>
    </lineage>
</organism>
<name>A0A6I2N791_PARDI</name>
<sequence>MVEVYNKSKRIAKNTFLLYMRMVIVMVITIYTVRVVIDTLGLEDYGVYNVVAGVIILLNCLNRVLSSATQRFYSYSIGINDVNYTRSVFSISINIYIIISIIVIVLGETIGLWFVNNQLVIPLDRLVAANWVYQFSIFSFISTIICVPFSAMVIAHEDMNLYAVMSLIECVLKLVSALLLYIVSYDNLVLYGCFLFMAHFIVFVLYGIVCYRKYQECSYQKIHDKNLFGEMLSFSGWTLFGSIAGVANQQGNTILVNIFFGPIVNAARAVSLQISSALDTFCSSFILAVQPPMIKSYAEGDMDYLMKLFYFSNKFIFYCMLVICLPCISEMETILNLWLVSYSQDMVAFSKLTLIYTMIVALHNPVTIIMRATGNVKRYFVSVESFTLLSMPLTLLFFYLDYPAISTFIIMIIVFSLAHIIRLIILKNTIDLFSIKKYFISFVLPALMVTFVTFVAIFLLRESIKPGWLRLLLIGFVSTLLIAIQFVLFGLSSDERCMIKNIKK</sequence>
<evidence type="ECO:0000256" key="5">
    <source>
        <dbReference type="ARBA" id="ARBA00023136"/>
    </source>
</evidence>
<evidence type="ECO:0000256" key="1">
    <source>
        <dbReference type="ARBA" id="ARBA00004651"/>
    </source>
</evidence>
<evidence type="ECO:0000313" key="7">
    <source>
        <dbReference type="EMBL" id="MRY60034.1"/>
    </source>
</evidence>
<comment type="subcellular location">
    <subcellularLocation>
        <location evidence="1">Cell membrane</location>
        <topology evidence="1">Multi-pass membrane protein</topology>
    </subcellularLocation>
</comment>
<dbReference type="EMBL" id="WKLT01000024">
    <property type="protein sequence ID" value="MRY60034.1"/>
    <property type="molecule type" value="Genomic_DNA"/>
</dbReference>
<feature type="transmembrane region" description="Helical" evidence="6">
    <location>
        <begin position="93"/>
        <end position="115"/>
    </location>
</feature>
<feature type="transmembrane region" description="Helical" evidence="6">
    <location>
        <begin position="188"/>
        <end position="211"/>
    </location>
</feature>
<evidence type="ECO:0000256" key="3">
    <source>
        <dbReference type="ARBA" id="ARBA00022692"/>
    </source>
</evidence>
<evidence type="ECO:0000256" key="6">
    <source>
        <dbReference type="SAM" id="Phobius"/>
    </source>
</evidence>
<dbReference type="GO" id="GO:0005886">
    <property type="term" value="C:plasma membrane"/>
    <property type="evidence" value="ECO:0007669"/>
    <property type="project" value="UniProtKB-SubCell"/>
</dbReference>
<comment type="caution">
    <text evidence="7">The sequence shown here is derived from an EMBL/GenBank/DDBJ whole genome shotgun (WGS) entry which is preliminary data.</text>
</comment>
<dbReference type="InterPro" id="IPR050833">
    <property type="entry name" value="Poly_Biosynth_Transport"/>
</dbReference>
<evidence type="ECO:0000256" key="2">
    <source>
        <dbReference type="ARBA" id="ARBA00022475"/>
    </source>
</evidence>
<keyword evidence="5 6" id="KW-0472">Membrane</keyword>
<feature type="transmembrane region" description="Helical" evidence="6">
    <location>
        <begin position="471"/>
        <end position="491"/>
    </location>
</feature>
<feature type="transmembrane region" description="Helical" evidence="6">
    <location>
        <begin position="161"/>
        <end position="182"/>
    </location>
</feature>
<evidence type="ECO:0000256" key="4">
    <source>
        <dbReference type="ARBA" id="ARBA00022989"/>
    </source>
</evidence>
<proteinExistence type="predicted"/>
<dbReference type="PANTHER" id="PTHR30250">
    <property type="entry name" value="PST FAMILY PREDICTED COLANIC ACID TRANSPORTER"/>
    <property type="match status" value="1"/>
</dbReference>
<keyword evidence="3 6" id="KW-0812">Transmembrane</keyword>
<feature type="transmembrane region" description="Helical" evidence="6">
    <location>
        <begin position="346"/>
        <end position="367"/>
    </location>
</feature>
<dbReference type="Proteomes" id="UP000463337">
    <property type="component" value="Unassembled WGS sequence"/>
</dbReference>
<dbReference type="RefSeq" id="WP_129984593.1">
    <property type="nucleotide sequence ID" value="NZ_RCYP01000032.1"/>
</dbReference>
<feature type="transmembrane region" description="Helical" evidence="6">
    <location>
        <begin position="45"/>
        <end position="65"/>
    </location>
</feature>
<evidence type="ECO:0000313" key="8">
    <source>
        <dbReference type="Proteomes" id="UP000463337"/>
    </source>
</evidence>
<dbReference type="AlphaFoldDB" id="A0A6I2N791"/>